<protein>
    <submittedName>
        <fullName evidence="2">Uncharacterized protein</fullName>
    </submittedName>
</protein>
<keyword evidence="1" id="KW-1133">Transmembrane helix</keyword>
<feature type="transmembrane region" description="Helical" evidence="1">
    <location>
        <begin position="237"/>
        <end position="253"/>
    </location>
</feature>
<evidence type="ECO:0000256" key="1">
    <source>
        <dbReference type="SAM" id="Phobius"/>
    </source>
</evidence>
<proteinExistence type="predicted"/>
<evidence type="ECO:0000313" key="3">
    <source>
        <dbReference type="Proteomes" id="UP000276770"/>
    </source>
</evidence>
<feature type="transmembrane region" description="Helical" evidence="1">
    <location>
        <begin position="145"/>
        <end position="168"/>
    </location>
</feature>
<evidence type="ECO:0000313" key="2">
    <source>
        <dbReference type="EMBL" id="RLQ94058.1"/>
    </source>
</evidence>
<keyword evidence="1" id="KW-0472">Membrane</keyword>
<comment type="caution">
    <text evidence="2">The sequence shown here is derived from an EMBL/GenBank/DDBJ whole genome shotgun (WGS) entry which is preliminary data.</text>
</comment>
<feature type="transmembrane region" description="Helical" evidence="1">
    <location>
        <begin position="363"/>
        <end position="387"/>
    </location>
</feature>
<dbReference type="Proteomes" id="UP000276770">
    <property type="component" value="Unassembled WGS sequence"/>
</dbReference>
<accession>A0A3L7JT82</accession>
<keyword evidence="1" id="KW-0812">Transmembrane</keyword>
<keyword evidence="3" id="KW-1185">Reference proteome</keyword>
<feature type="transmembrane region" description="Helical" evidence="1">
    <location>
        <begin position="265"/>
        <end position="283"/>
    </location>
</feature>
<feature type="transmembrane region" description="Helical" evidence="1">
    <location>
        <begin position="31"/>
        <end position="49"/>
    </location>
</feature>
<reference evidence="2 3" key="1">
    <citation type="submission" date="2018-10" db="EMBL/GenBank/DDBJ databases">
        <title>Falsibacillus sp. genome draft.</title>
        <authorList>
            <person name="Shi S."/>
        </authorList>
    </citation>
    <scope>NUCLEOTIDE SEQUENCE [LARGE SCALE GENOMIC DNA]</scope>
    <source>
        <strain evidence="2 3">GY 10110</strain>
    </source>
</reference>
<dbReference type="InterPro" id="IPR049576">
    <property type="entry name" value="HDC-like"/>
</dbReference>
<feature type="transmembrane region" description="Helical" evidence="1">
    <location>
        <begin position="113"/>
        <end position="133"/>
    </location>
</feature>
<dbReference type="RefSeq" id="WP_121681574.1">
    <property type="nucleotide sequence ID" value="NZ_RCVZ01000011.1"/>
</dbReference>
<organism evidence="2 3">
    <name type="scientific">Falsibacillus albus</name>
    <dbReference type="NCBI Taxonomy" id="2478915"/>
    <lineage>
        <taxon>Bacteria</taxon>
        <taxon>Bacillati</taxon>
        <taxon>Bacillota</taxon>
        <taxon>Bacilli</taxon>
        <taxon>Bacillales</taxon>
        <taxon>Bacillaceae</taxon>
        <taxon>Falsibacillus</taxon>
    </lineage>
</organism>
<dbReference type="CDD" id="cd21416">
    <property type="entry name" value="HDC_protein"/>
    <property type="match status" value="1"/>
</dbReference>
<feature type="transmembrane region" description="Helical" evidence="1">
    <location>
        <begin position="61"/>
        <end position="81"/>
    </location>
</feature>
<dbReference type="OrthoDB" id="3243277at2"/>
<feature type="transmembrane region" description="Helical" evidence="1">
    <location>
        <begin position="6"/>
        <end position="24"/>
    </location>
</feature>
<feature type="transmembrane region" description="Helical" evidence="1">
    <location>
        <begin position="295"/>
        <end position="317"/>
    </location>
</feature>
<dbReference type="AlphaFoldDB" id="A0A3L7JT82"/>
<dbReference type="EMBL" id="RCVZ01000011">
    <property type="protein sequence ID" value="RLQ94058.1"/>
    <property type="molecule type" value="Genomic_DNA"/>
</dbReference>
<gene>
    <name evidence="2" type="ORF">D9X91_15615</name>
</gene>
<name>A0A3L7JT82_9BACI</name>
<feature type="transmembrane region" description="Helical" evidence="1">
    <location>
        <begin position="323"/>
        <end position="342"/>
    </location>
</feature>
<feature type="transmembrane region" description="Helical" evidence="1">
    <location>
        <begin position="88"/>
        <end position="107"/>
    </location>
</feature>
<sequence>MNEPVIAVMLMLLLVAAGEVVSIVSRARVPMLLVVMLGYLMLIWTGVFPKTLLENATLGTFGALMVAPLIIHMGTIVPLRVLKSQWQAIVIALVGMLTATVLLLAFVTPLFGYTAAVASAGPITGGIIAFIITSGKLKALGMTGVIAIPALIIAVQGLIGMPLAAFFLRRYAAKVKEAIDREGMEQVAAAVETVEEAGVEGTSLLPKKYHTHSILLLQLFIGGAIAVLLGKATGVSYSVWALLIGIVGAYTKFYQPKMMEKANSFGISMVALIFFIVASMNDVTPSMFAHSVVKVFIILIIGIIGIIGGGIAAAKFLKWDYNKGIAVALTALFGFPGDYFLCEEVSRSAAEKEEERSLIFNEILMPMLVGGFTTVTTASIIIASILMNTL</sequence>